<evidence type="ECO:0000256" key="1">
    <source>
        <dbReference type="SAM" id="Coils"/>
    </source>
</evidence>
<keyword evidence="2" id="KW-0472">Membrane</keyword>
<evidence type="ECO:0000313" key="4">
    <source>
        <dbReference type="Proteomes" id="UP000265703"/>
    </source>
</evidence>
<organism evidence="3 4">
    <name type="scientific">Glomus cerebriforme</name>
    <dbReference type="NCBI Taxonomy" id="658196"/>
    <lineage>
        <taxon>Eukaryota</taxon>
        <taxon>Fungi</taxon>
        <taxon>Fungi incertae sedis</taxon>
        <taxon>Mucoromycota</taxon>
        <taxon>Glomeromycotina</taxon>
        <taxon>Glomeromycetes</taxon>
        <taxon>Glomerales</taxon>
        <taxon>Glomeraceae</taxon>
        <taxon>Glomus</taxon>
    </lineage>
</organism>
<gene>
    <name evidence="3" type="ORF">C1645_821376</name>
</gene>
<comment type="caution">
    <text evidence="3">The sequence shown here is derived from an EMBL/GenBank/DDBJ whole genome shotgun (WGS) entry which is preliminary data.</text>
</comment>
<keyword evidence="1" id="KW-0175">Coiled coil</keyword>
<keyword evidence="4" id="KW-1185">Reference proteome</keyword>
<protein>
    <submittedName>
        <fullName evidence="3">Uncharacterized protein</fullName>
    </submittedName>
</protein>
<feature type="transmembrane region" description="Helical" evidence="2">
    <location>
        <begin position="221"/>
        <end position="244"/>
    </location>
</feature>
<dbReference type="Proteomes" id="UP000265703">
    <property type="component" value="Unassembled WGS sequence"/>
</dbReference>
<proteinExistence type="predicted"/>
<name>A0A397T3J1_9GLOM</name>
<accession>A0A397T3J1</accession>
<evidence type="ECO:0000256" key="2">
    <source>
        <dbReference type="SAM" id="Phobius"/>
    </source>
</evidence>
<dbReference type="AlphaFoldDB" id="A0A397T3J1"/>
<feature type="coiled-coil region" evidence="1">
    <location>
        <begin position="267"/>
        <end position="301"/>
    </location>
</feature>
<keyword evidence="2" id="KW-1133">Transmembrane helix</keyword>
<sequence>MATNLAYFSNVPPKNWTVFTVTTNFENYKVILVAFSLSRDKTNPGTTSYFEGRISKGTEESDQDHTGMLQSARATTDEVVDAIKITNEIHQQNLLFLLLAGNSPAVDLKSGEITKLDSLFEYTPITRLDSSSDEESEAKDEFELISQSSQHEVDPQGLSINNEMDLSETCEEVEENEMDLDLQEPSVVYIIENNSEGLEWDNIMRKAIAKDQLISIDMSKLVWWGLTVVVYAFAAIGDLFHLVLMYEAFLPSSCEDLYTLELCYLVLKEYKKKLDEVKNMLYELNRKKVQLITRKRDLEESTGSFGFGHSETDETWQNFLN</sequence>
<evidence type="ECO:0000313" key="3">
    <source>
        <dbReference type="EMBL" id="RIA91919.1"/>
    </source>
</evidence>
<dbReference type="OrthoDB" id="2446649at2759"/>
<keyword evidence="2" id="KW-0812">Transmembrane</keyword>
<reference evidence="3 4" key="1">
    <citation type="submission" date="2018-06" db="EMBL/GenBank/DDBJ databases">
        <title>Comparative genomics reveals the genomic features of Rhizophagus irregularis, R. cerebriforme, R. diaphanum and Gigaspora rosea, and their symbiotic lifestyle signature.</title>
        <authorList>
            <person name="Morin E."/>
            <person name="San Clemente H."/>
            <person name="Chen E.C.H."/>
            <person name="De La Providencia I."/>
            <person name="Hainaut M."/>
            <person name="Kuo A."/>
            <person name="Kohler A."/>
            <person name="Murat C."/>
            <person name="Tang N."/>
            <person name="Roy S."/>
            <person name="Loubradou J."/>
            <person name="Henrissat B."/>
            <person name="Grigoriev I.V."/>
            <person name="Corradi N."/>
            <person name="Roux C."/>
            <person name="Martin F.M."/>
        </authorList>
    </citation>
    <scope>NUCLEOTIDE SEQUENCE [LARGE SCALE GENOMIC DNA]</scope>
    <source>
        <strain evidence="3 4">DAOM 227022</strain>
    </source>
</reference>
<dbReference type="EMBL" id="QKYT01000139">
    <property type="protein sequence ID" value="RIA91919.1"/>
    <property type="molecule type" value="Genomic_DNA"/>
</dbReference>